<proteinExistence type="predicted"/>
<feature type="binding site" evidence="1">
    <location>
        <position position="111"/>
    </location>
    <ligand>
        <name>Mg(2+)</name>
        <dbReference type="ChEBI" id="CHEBI:18420"/>
    </ligand>
</feature>
<dbReference type="CDD" id="cd14820">
    <property type="entry name" value="TRAX"/>
    <property type="match status" value="1"/>
</dbReference>
<evidence type="ECO:0000313" key="3">
    <source>
        <dbReference type="Proteomes" id="UP000240322"/>
    </source>
</evidence>
<evidence type="ECO:0000256" key="1">
    <source>
        <dbReference type="PIRSR" id="PIRSR602848-1"/>
    </source>
</evidence>
<dbReference type="InterPro" id="IPR002848">
    <property type="entry name" value="Translin_fam"/>
</dbReference>
<gene>
    <name evidence="2" type="ORF">B9Q03_07180</name>
</gene>
<evidence type="ECO:0000313" key="2">
    <source>
        <dbReference type="EMBL" id="PSN90302.1"/>
    </source>
</evidence>
<organism evidence="2 3">
    <name type="scientific">Candidatus Marsarchaeota G2 archaeon OSP_D</name>
    <dbReference type="NCBI Taxonomy" id="1978157"/>
    <lineage>
        <taxon>Archaea</taxon>
        <taxon>Candidatus Marsarchaeota</taxon>
        <taxon>Candidatus Marsarchaeota group 2</taxon>
    </lineage>
</organism>
<dbReference type="Gene3D" id="1.20.58.2140">
    <property type="match status" value="1"/>
</dbReference>
<comment type="caution">
    <text evidence="2">The sequence shown here is derived from an EMBL/GenBank/DDBJ whole genome shotgun (WGS) entry which is preliminary data.</text>
</comment>
<name>A0A2R6AVA7_9ARCH</name>
<keyword evidence="1" id="KW-0460">Magnesium</keyword>
<dbReference type="AlphaFoldDB" id="A0A2R6AVA7"/>
<dbReference type="InterPro" id="IPR036081">
    <property type="entry name" value="Translin_sf"/>
</dbReference>
<dbReference type="GO" id="GO:0043565">
    <property type="term" value="F:sequence-specific DNA binding"/>
    <property type="evidence" value="ECO:0007669"/>
    <property type="project" value="InterPro"/>
</dbReference>
<dbReference type="EMBL" id="NEXE01000065">
    <property type="protein sequence ID" value="PSN90302.1"/>
    <property type="molecule type" value="Genomic_DNA"/>
</dbReference>
<sequence>MEELDLKEKVKLVGGKTIEECGTVISLLHRGRIEEADRLLSSVKKRVGLITKLCTEHPILLRLPVVRDANMEYVEAVCYYFFLTEGRVPPYTSFKVEPDEYILGLADLVGELRRRCLDLIRMGKLELASKTFDQMVETYEYIWRFEYPKKLVKGLRHKIDIDRKLLEDTRLILTQAHILAR</sequence>
<keyword evidence="1" id="KW-0479">Metal-binding</keyword>
<protein>
    <recommendedName>
        <fullName evidence="4">Haloacid dehalogenase</fullName>
    </recommendedName>
</protein>
<reference evidence="2 3" key="1">
    <citation type="submission" date="2017-04" db="EMBL/GenBank/DDBJ databases">
        <title>Novel microbial lineages endemic to geothermal iron-oxide mats fill important gaps in the evolutionary history of Archaea.</title>
        <authorList>
            <person name="Jay Z.J."/>
            <person name="Beam J.P."/>
            <person name="Dlakic M."/>
            <person name="Rusch D.B."/>
            <person name="Kozubal M.A."/>
            <person name="Inskeep W.P."/>
        </authorList>
    </citation>
    <scope>NUCLEOTIDE SEQUENCE [LARGE SCALE GENOMIC DNA]</scope>
    <source>
        <strain evidence="2">OSP_D</strain>
    </source>
</reference>
<evidence type="ECO:0008006" key="4">
    <source>
        <dbReference type="Google" id="ProtNLM"/>
    </source>
</evidence>
<dbReference type="SUPFAM" id="SSF74784">
    <property type="entry name" value="Translin"/>
    <property type="match status" value="1"/>
</dbReference>
<accession>A0A2R6AVA7</accession>
<dbReference type="Pfam" id="PF01997">
    <property type="entry name" value="Translin"/>
    <property type="match status" value="1"/>
</dbReference>
<dbReference type="GO" id="GO:0046872">
    <property type="term" value="F:metal ion binding"/>
    <property type="evidence" value="ECO:0007669"/>
    <property type="project" value="UniProtKB-KW"/>
</dbReference>
<dbReference type="Proteomes" id="UP000240322">
    <property type="component" value="Unassembled WGS sequence"/>
</dbReference>